<evidence type="ECO:0000256" key="5">
    <source>
        <dbReference type="ARBA" id="ARBA00023098"/>
    </source>
</evidence>
<comment type="domain">
    <text evidence="6">The nitrogen atoms of the two glycine residues in the GGXR motif define the oxyanion hole, and stabilize the oxyanion that forms during the nucleophilic attack by the catalytic serine during substrate cleavage.</text>
</comment>
<keyword evidence="4 6" id="KW-0442">Lipid degradation</keyword>
<name>A0A175YQM7_DAUCS</name>
<evidence type="ECO:0000313" key="7">
    <source>
        <dbReference type="EMBL" id="WOH13598.1"/>
    </source>
</evidence>
<reference evidence="7" key="2">
    <citation type="submission" date="2022-03" db="EMBL/GenBank/DDBJ databases">
        <title>Draft title - Genomic analysis of global carrot germplasm unveils the trajectory of domestication and the origin of high carotenoid orange carrot.</title>
        <authorList>
            <person name="Iorizzo M."/>
            <person name="Ellison S."/>
            <person name="Senalik D."/>
            <person name="Macko-Podgorni A."/>
            <person name="Grzebelus D."/>
            <person name="Bostan H."/>
            <person name="Rolling W."/>
            <person name="Curaba J."/>
            <person name="Simon P."/>
        </authorList>
    </citation>
    <scope>NUCLEOTIDE SEQUENCE</scope>
    <source>
        <tissue evidence="7">Leaf</tissue>
    </source>
</reference>
<reference evidence="7" key="1">
    <citation type="journal article" date="2016" name="Nat. Genet.">
        <title>A high-quality carrot genome assembly provides new insights into carotenoid accumulation and asterid genome evolution.</title>
        <authorList>
            <person name="Iorizzo M."/>
            <person name="Ellison S."/>
            <person name="Senalik D."/>
            <person name="Zeng P."/>
            <person name="Satapoomin P."/>
            <person name="Huang J."/>
            <person name="Bowman M."/>
            <person name="Iovene M."/>
            <person name="Sanseverino W."/>
            <person name="Cavagnaro P."/>
            <person name="Yildiz M."/>
            <person name="Macko-Podgorni A."/>
            <person name="Moranska E."/>
            <person name="Grzebelus E."/>
            <person name="Grzebelus D."/>
            <person name="Ashrafi H."/>
            <person name="Zheng Z."/>
            <person name="Cheng S."/>
            <person name="Spooner D."/>
            <person name="Van Deynze A."/>
            <person name="Simon P."/>
        </authorList>
    </citation>
    <scope>NUCLEOTIDE SEQUENCE</scope>
    <source>
        <tissue evidence="7">Leaf</tissue>
    </source>
</reference>
<comment type="function">
    <text evidence="6">Lipolytic acyl hydrolase (LAH).</text>
</comment>
<evidence type="ECO:0000256" key="3">
    <source>
        <dbReference type="ARBA" id="ARBA00022821"/>
    </source>
</evidence>
<sequence>METKGILVLSLLLALATTLECAHKSPGIKTTKAKTATVLSIDGGGIRGIIPGTILAFLESKLQELDGPTARIADYFDVISGTSTGGLVTAMLTVPDKDNRPLFAATDINKFYFENGPRIFPQDNVSAKGPKYDGKYLRSIIRESLGNIAMNQTLTEVIIPTFDIKLLQPTMFSTSDGEVSTSKNALLADVCIATFSNPTFLPAHYFETKFEDGKTRSFNLIDGGVVAVNPTQVAITHLFNEIVKGNFEYADIKPMDTTKILVLSLGTGTAKFEEKYNASMASKWSSIDWINPIIDSYSASSADMPDIEVTSLFQSLGAEKNYLRIQENNLVADTTSGDLATTENMKTLENIGNRLLEKSVARVNSDTGAYEPVEKGGTNSDALIRFAKLLSDERKIRKAD</sequence>
<dbReference type="AlphaFoldDB" id="A0A175YQM7"/>
<dbReference type="PANTHER" id="PTHR32176">
    <property type="entry name" value="XYLOSE ISOMERASE"/>
    <property type="match status" value="1"/>
</dbReference>
<gene>
    <name evidence="7" type="ORF">DCAR_0833108</name>
</gene>
<keyword evidence="8" id="KW-1185">Reference proteome</keyword>
<dbReference type="PROSITE" id="PS51635">
    <property type="entry name" value="PNPLA"/>
    <property type="match status" value="1"/>
</dbReference>
<evidence type="ECO:0000256" key="2">
    <source>
        <dbReference type="ARBA" id="ARBA00022801"/>
    </source>
</evidence>
<dbReference type="Gene3D" id="3.40.1090.10">
    <property type="entry name" value="Cytosolic phospholipase A2 catalytic domain"/>
    <property type="match status" value="1"/>
</dbReference>
<dbReference type="InterPro" id="IPR002641">
    <property type="entry name" value="PNPLA_dom"/>
</dbReference>
<dbReference type="GO" id="GO:0016042">
    <property type="term" value="P:lipid catabolic process"/>
    <property type="evidence" value="ECO:0007669"/>
    <property type="project" value="UniProtKB-UniRule"/>
</dbReference>
<evidence type="ECO:0000256" key="4">
    <source>
        <dbReference type="ARBA" id="ARBA00022963"/>
    </source>
</evidence>
<dbReference type="GO" id="GO:0004620">
    <property type="term" value="F:phospholipase activity"/>
    <property type="evidence" value="ECO:0007669"/>
    <property type="project" value="TreeGrafter"/>
</dbReference>
<keyword evidence="2 6" id="KW-0378">Hydrolase</keyword>
<comment type="similarity">
    <text evidence="1 6">Belongs to the patatin family.</text>
</comment>
<accession>A0A175YQM7</accession>
<dbReference type="Gramene" id="KZM86026">
    <property type="protein sequence ID" value="KZM86026"/>
    <property type="gene ID" value="DCAR_026552"/>
</dbReference>
<proteinExistence type="inferred from homology"/>
<evidence type="ECO:0000256" key="6">
    <source>
        <dbReference type="RuleBase" id="RU361262"/>
    </source>
</evidence>
<dbReference type="EC" id="3.1.1.-" evidence="6"/>
<dbReference type="InterPro" id="IPR016035">
    <property type="entry name" value="Acyl_Trfase/lysoPLipase"/>
</dbReference>
<dbReference type="OrthoDB" id="1658288at2759"/>
<dbReference type="SUPFAM" id="SSF52151">
    <property type="entry name" value="FabD/lysophospholipase-like"/>
    <property type="match status" value="1"/>
</dbReference>
<dbReference type="Proteomes" id="UP000077755">
    <property type="component" value="Chromosome 8"/>
</dbReference>
<dbReference type="GO" id="GO:0006952">
    <property type="term" value="P:defense response"/>
    <property type="evidence" value="ECO:0007669"/>
    <property type="project" value="UniProtKB-KW"/>
</dbReference>
<dbReference type="Pfam" id="PF01734">
    <property type="entry name" value="Patatin"/>
    <property type="match status" value="1"/>
</dbReference>
<organism evidence="7 8">
    <name type="scientific">Daucus carota subsp. sativus</name>
    <name type="common">Carrot</name>
    <dbReference type="NCBI Taxonomy" id="79200"/>
    <lineage>
        <taxon>Eukaryota</taxon>
        <taxon>Viridiplantae</taxon>
        <taxon>Streptophyta</taxon>
        <taxon>Embryophyta</taxon>
        <taxon>Tracheophyta</taxon>
        <taxon>Spermatophyta</taxon>
        <taxon>Magnoliopsida</taxon>
        <taxon>eudicotyledons</taxon>
        <taxon>Gunneridae</taxon>
        <taxon>Pentapetalae</taxon>
        <taxon>asterids</taxon>
        <taxon>campanulids</taxon>
        <taxon>Apiales</taxon>
        <taxon>Apiaceae</taxon>
        <taxon>Apioideae</taxon>
        <taxon>Scandiceae</taxon>
        <taxon>Daucinae</taxon>
        <taxon>Daucus</taxon>
        <taxon>Daucus sect. Daucus</taxon>
    </lineage>
</organism>
<dbReference type="PANTHER" id="PTHR32176:SF99">
    <property type="entry name" value="PATATIN"/>
    <property type="match status" value="1"/>
</dbReference>
<keyword evidence="5 6" id="KW-0443">Lipid metabolism</keyword>
<keyword evidence="3" id="KW-0611">Plant defense</keyword>
<dbReference type="EMBL" id="CP093350">
    <property type="protein sequence ID" value="WOH13598.1"/>
    <property type="molecule type" value="Genomic_DNA"/>
</dbReference>
<evidence type="ECO:0000256" key="1">
    <source>
        <dbReference type="ARBA" id="ARBA00010240"/>
    </source>
</evidence>
<dbReference type="GO" id="GO:0047372">
    <property type="term" value="F:monoacylglycerol lipase activity"/>
    <property type="evidence" value="ECO:0007669"/>
    <property type="project" value="TreeGrafter"/>
</dbReference>
<dbReference type="FunFam" id="3.40.1090.10:FF:000005">
    <property type="entry name" value="Patatin"/>
    <property type="match status" value="1"/>
</dbReference>
<evidence type="ECO:0000313" key="8">
    <source>
        <dbReference type="Proteomes" id="UP000077755"/>
    </source>
</evidence>
<protein>
    <recommendedName>
        <fullName evidence="6">Patatin</fullName>
        <ecNumber evidence="6">3.1.1.-</ecNumber>
    </recommendedName>
</protein>
<dbReference type="OMA" id="SIDWINP"/>